<feature type="chain" id="PRO_5037180688" description="ATP-binding protein" evidence="1">
    <location>
        <begin position="23"/>
        <end position="103"/>
    </location>
</feature>
<comment type="caution">
    <text evidence="2">The sequence shown here is derived from an EMBL/GenBank/DDBJ whole genome shotgun (WGS) entry which is preliminary data.</text>
</comment>
<protein>
    <recommendedName>
        <fullName evidence="4">ATP-binding protein</fullName>
    </recommendedName>
</protein>
<dbReference type="AlphaFoldDB" id="A0A919QKU3"/>
<evidence type="ECO:0000256" key="1">
    <source>
        <dbReference type="SAM" id="SignalP"/>
    </source>
</evidence>
<evidence type="ECO:0000313" key="2">
    <source>
        <dbReference type="EMBL" id="GIH29310.1"/>
    </source>
</evidence>
<dbReference type="RefSeq" id="WP_204045920.1">
    <property type="nucleotide sequence ID" value="NZ_BOOA01000119.1"/>
</dbReference>
<proteinExistence type="predicted"/>
<dbReference type="EMBL" id="BOOA01000119">
    <property type="protein sequence ID" value="GIH29310.1"/>
    <property type="molecule type" value="Genomic_DNA"/>
</dbReference>
<sequence>MIRRILVTSACAGLLALGPAAAASADAVPHADPVSDLLAGGGPGGLGGLLSDLLGGPGGLGGLLSNLLGGSGATGGAGGGLGELTATLDGGNIELPDLSATLK</sequence>
<name>A0A919QKU3_9ACTN</name>
<reference evidence="2" key="1">
    <citation type="submission" date="2021-01" db="EMBL/GenBank/DDBJ databases">
        <title>Whole genome shotgun sequence of Acrocarpospora phusangensis NBRC 108782.</title>
        <authorList>
            <person name="Komaki H."/>
            <person name="Tamura T."/>
        </authorList>
    </citation>
    <scope>NUCLEOTIDE SEQUENCE</scope>
    <source>
        <strain evidence="2">NBRC 108782</strain>
    </source>
</reference>
<accession>A0A919QKU3</accession>
<evidence type="ECO:0008006" key="4">
    <source>
        <dbReference type="Google" id="ProtNLM"/>
    </source>
</evidence>
<keyword evidence="3" id="KW-1185">Reference proteome</keyword>
<feature type="signal peptide" evidence="1">
    <location>
        <begin position="1"/>
        <end position="22"/>
    </location>
</feature>
<keyword evidence="1" id="KW-0732">Signal</keyword>
<dbReference type="Proteomes" id="UP000640052">
    <property type="component" value="Unassembled WGS sequence"/>
</dbReference>
<organism evidence="2 3">
    <name type="scientific">Acrocarpospora phusangensis</name>
    <dbReference type="NCBI Taxonomy" id="1070424"/>
    <lineage>
        <taxon>Bacteria</taxon>
        <taxon>Bacillati</taxon>
        <taxon>Actinomycetota</taxon>
        <taxon>Actinomycetes</taxon>
        <taxon>Streptosporangiales</taxon>
        <taxon>Streptosporangiaceae</taxon>
        <taxon>Acrocarpospora</taxon>
    </lineage>
</organism>
<evidence type="ECO:0000313" key="3">
    <source>
        <dbReference type="Proteomes" id="UP000640052"/>
    </source>
</evidence>
<gene>
    <name evidence="2" type="ORF">Aph01nite_76200</name>
</gene>